<evidence type="ECO:0000256" key="7">
    <source>
        <dbReference type="ARBA" id="ARBA00024739"/>
    </source>
</evidence>
<name>A0A6V8MNP9_9BACT</name>
<reference evidence="12" key="1">
    <citation type="submission" date="2020-06" db="EMBL/GenBank/DDBJ databases">
        <title>Draft genomic sequence of Geomonas sp. Red330.</title>
        <authorList>
            <person name="Itoh H."/>
            <person name="Zhenxing X."/>
            <person name="Ushijima N."/>
            <person name="Masuda Y."/>
            <person name="Shiratori Y."/>
            <person name="Senoo K."/>
        </authorList>
    </citation>
    <scope>NUCLEOTIDE SEQUENCE [LARGE SCALE GENOMIC DNA]</scope>
    <source>
        <strain evidence="12">Red330</strain>
    </source>
</reference>
<keyword evidence="3" id="KW-0678">Repressor</keyword>
<dbReference type="EMBL" id="BLXX01000017">
    <property type="protein sequence ID" value="GFO61668.1"/>
    <property type="molecule type" value="Genomic_DNA"/>
</dbReference>
<evidence type="ECO:0000256" key="9">
    <source>
        <dbReference type="SAM" id="MobiDB-lite"/>
    </source>
</evidence>
<comment type="similarity">
    <text evidence="1">Belongs to the FlgM family.</text>
</comment>
<dbReference type="InterPro" id="IPR031316">
    <property type="entry name" value="FlgM_C"/>
</dbReference>
<dbReference type="SUPFAM" id="SSF101498">
    <property type="entry name" value="Anti-sigma factor FlgM"/>
    <property type="match status" value="1"/>
</dbReference>
<evidence type="ECO:0000256" key="2">
    <source>
        <dbReference type="ARBA" id="ARBA00017823"/>
    </source>
</evidence>
<comment type="function">
    <text evidence="7">Responsible for the coupling of flagellin expression to flagellar assembly by preventing expression of the flagellin genes when a component of the middle class of proteins is defective. It negatively regulates flagellar genes by inhibiting the activity of FliA by directly binding to FliA.</text>
</comment>
<gene>
    <name evidence="11" type="ORF">GMST_39930</name>
</gene>
<evidence type="ECO:0000313" key="11">
    <source>
        <dbReference type="EMBL" id="GFO61668.1"/>
    </source>
</evidence>
<keyword evidence="12" id="KW-1185">Reference proteome</keyword>
<dbReference type="RefSeq" id="WP_183356455.1">
    <property type="nucleotide sequence ID" value="NZ_BLXX01000017.1"/>
</dbReference>
<protein>
    <recommendedName>
        <fullName evidence="2">Negative regulator of flagellin synthesis</fullName>
    </recommendedName>
    <alternativeName>
        <fullName evidence="8">Anti-sigma-28 factor</fullName>
    </alternativeName>
</protein>
<dbReference type="InterPro" id="IPR007412">
    <property type="entry name" value="FlgM"/>
</dbReference>
<feature type="domain" description="Anti-sigma-28 factor FlgM C-terminal" evidence="10">
    <location>
        <begin position="41"/>
        <end position="90"/>
    </location>
</feature>
<dbReference type="AlphaFoldDB" id="A0A6V8MNP9"/>
<dbReference type="NCBIfam" id="TIGR03824">
    <property type="entry name" value="FlgM_jcvi"/>
    <property type="match status" value="1"/>
</dbReference>
<evidence type="ECO:0000256" key="3">
    <source>
        <dbReference type="ARBA" id="ARBA00022491"/>
    </source>
</evidence>
<dbReference type="GO" id="GO:0045892">
    <property type="term" value="P:negative regulation of DNA-templated transcription"/>
    <property type="evidence" value="ECO:0007669"/>
    <property type="project" value="InterPro"/>
</dbReference>
<evidence type="ECO:0000256" key="5">
    <source>
        <dbReference type="ARBA" id="ARBA00023015"/>
    </source>
</evidence>
<dbReference type="Pfam" id="PF04316">
    <property type="entry name" value="FlgM"/>
    <property type="match status" value="1"/>
</dbReference>
<accession>A0A6V8MNP9</accession>
<comment type="caution">
    <text evidence="11">The sequence shown here is derived from an EMBL/GenBank/DDBJ whole genome shotgun (WGS) entry which is preliminary data.</text>
</comment>
<proteinExistence type="inferred from homology"/>
<evidence type="ECO:0000256" key="4">
    <source>
        <dbReference type="ARBA" id="ARBA00022795"/>
    </source>
</evidence>
<keyword evidence="4" id="KW-1005">Bacterial flagellum biogenesis</keyword>
<keyword evidence="5" id="KW-0805">Transcription regulation</keyword>
<dbReference type="Proteomes" id="UP000556026">
    <property type="component" value="Unassembled WGS sequence"/>
</dbReference>
<evidence type="ECO:0000313" key="12">
    <source>
        <dbReference type="Proteomes" id="UP000556026"/>
    </source>
</evidence>
<dbReference type="GO" id="GO:0044781">
    <property type="term" value="P:bacterial-type flagellum organization"/>
    <property type="evidence" value="ECO:0007669"/>
    <property type="project" value="UniProtKB-KW"/>
</dbReference>
<organism evidence="11 12">
    <name type="scientific">Geomonas silvestris</name>
    <dbReference type="NCBI Taxonomy" id="2740184"/>
    <lineage>
        <taxon>Bacteria</taxon>
        <taxon>Pseudomonadati</taxon>
        <taxon>Thermodesulfobacteriota</taxon>
        <taxon>Desulfuromonadia</taxon>
        <taxon>Geobacterales</taxon>
        <taxon>Geobacteraceae</taxon>
        <taxon>Geomonas</taxon>
    </lineage>
</organism>
<keyword evidence="6" id="KW-0804">Transcription</keyword>
<evidence type="ECO:0000256" key="8">
    <source>
        <dbReference type="ARBA" id="ARBA00030117"/>
    </source>
</evidence>
<evidence type="ECO:0000259" key="10">
    <source>
        <dbReference type="Pfam" id="PF04316"/>
    </source>
</evidence>
<evidence type="ECO:0000256" key="6">
    <source>
        <dbReference type="ARBA" id="ARBA00023163"/>
    </source>
</evidence>
<sequence length="100" mass="10392">MKIDDLNQKSGLAYVASGRADKAEPVDASVEAAGKPQSGTDKVELSSYIPVVPSSERQPGFRADRVAELRAQVASGSYQVPATAIAEKMIAKFAGSGASH</sequence>
<evidence type="ECO:0000256" key="1">
    <source>
        <dbReference type="ARBA" id="ARBA00005322"/>
    </source>
</evidence>
<feature type="region of interest" description="Disordered" evidence="9">
    <location>
        <begin position="17"/>
        <end position="41"/>
    </location>
</feature>
<dbReference type="InterPro" id="IPR035890">
    <property type="entry name" value="Anti-sigma-28_factor_FlgM_sf"/>
</dbReference>